<dbReference type="EMBL" id="KZ613950">
    <property type="protein sequence ID" value="PMD36977.1"/>
    <property type="molecule type" value="Genomic_DNA"/>
</dbReference>
<dbReference type="InterPro" id="IPR029058">
    <property type="entry name" value="AB_hydrolase_fold"/>
</dbReference>
<evidence type="ECO:0000313" key="3">
    <source>
        <dbReference type="Proteomes" id="UP000235786"/>
    </source>
</evidence>
<dbReference type="PANTHER" id="PTHR23024:SF648">
    <property type="entry name" value="ALPHA_BETA HYDROLASE FOLD PROTEIN"/>
    <property type="match status" value="1"/>
</dbReference>
<keyword evidence="3" id="KW-1185">Reference proteome</keyword>
<dbReference type="STRING" id="1149755.A0A2J6REN9"/>
<reference evidence="2 3" key="1">
    <citation type="submission" date="2016-04" db="EMBL/GenBank/DDBJ databases">
        <title>A degradative enzymes factory behind the ericoid mycorrhizal symbiosis.</title>
        <authorList>
            <consortium name="DOE Joint Genome Institute"/>
            <person name="Martino E."/>
            <person name="Morin E."/>
            <person name="Grelet G."/>
            <person name="Kuo A."/>
            <person name="Kohler A."/>
            <person name="Daghino S."/>
            <person name="Barry K."/>
            <person name="Choi C."/>
            <person name="Cichocki N."/>
            <person name="Clum A."/>
            <person name="Copeland A."/>
            <person name="Hainaut M."/>
            <person name="Haridas S."/>
            <person name="Labutti K."/>
            <person name="Lindquist E."/>
            <person name="Lipzen A."/>
            <person name="Khouja H.-R."/>
            <person name="Murat C."/>
            <person name="Ohm R."/>
            <person name="Olson A."/>
            <person name="Spatafora J."/>
            <person name="Veneault-Fourrey C."/>
            <person name="Henrissat B."/>
            <person name="Grigoriev I."/>
            <person name="Martin F."/>
            <person name="Perotto S."/>
        </authorList>
    </citation>
    <scope>NUCLEOTIDE SEQUENCE [LARGE SCALE GENOMIC DNA]</scope>
    <source>
        <strain evidence="2 3">F</strain>
    </source>
</reference>
<gene>
    <name evidence="2" type="ORF">L207DRAFT_556322</name>
</gene>
<evidence type="ECO:0000313" key="2">
    <source>
        <dbReference type="EMBL" id="PMD36977.1"/>
    </source>
</evidence>
<proteinExistence type="predicted"/>
<organism evidence="2 3">
    <name type="scientific">Hyaloscypha variabilis (strain UAMH 11265 / GT02V1 / F)</name>
    <name type="common">Meliniomyces variabilis</name>
    <dbReference type="NCBI Taxonomy" id="1149755"/>
    <lineage>
        <taxon>Eukaryota</taxon>
        <taxon>Fungi</taxon>
        <taxon>Dikarya</taxon>
        <taxon>Ascomycota</taxon>
        <taxon>Pezizomycotina</taxon>
        <taxon>Leotiomycetes</taxon>
        <taxon>Helotiales</taxon>
        <taxon>Hyaloscyphaceae</taxon>
        <taxon>Hyaloscypha</taxon>
        <taxon>Hyaloscypha variabilis</taxon>
    </lineage>
</organism>
<dbReference type="AlphaFoldDB" id="A0A2J6REN9"/>
<feature type="domain" description="Alpha/beta hydrolase fold-3" evidence="1">
    <location>
        <begin position="91"/>
        <end position="278"/>
    </location>
</feature>
<dbReference type="Proteomes" id="UP000235786">
    <property type="component" value="Unassembled WGS sequence"/>
</dbReference>
<accession>A0A2J6REN9</accession>
<dbReference type="Gene3D" id="3.40.50.1820">
    <property type="entry name" value="alpha/beta hydrolase"/>
    <property type="match status" value="1"/>
</dbReference>
<dbReference type="PANTHER" id="PTHR23024">
    <property type="entry name" value="ARYLACETAMIDE DEACETYLASE"/>
    <property type="match status" value="1"/>
</dbReference>
<dbReference type="GO" id="GO:0016787">
    <property type="term" value="F:hydrolase activity"/>
    <property type="evidence" value="ECO:0007669"/>
    <property type="project" value="UniProtKB-KW"/>
</dbReference>
<keyword evidence="2" id="KW-0378">Hydrolase</keyword>
<dbReference type="OrthoDB" id="408631at2759"/>
<protein>
    <submittedName>
        <fullName evidence="2">Alpha/beta-hydrolase</fullName>
    </submittedName>
</protein>
<evidence type="ECO:0000259" key="1">
    <source>
        <dbReference type="Pfam" id="PF07859"/>
    </source>
</evidence>
<dbReference type="InterPro" id="IPR013094">
    <property type="entry name" value="AB_hydrolase_3"/>
</dbReference>
<dbReference type="SUPFAM" id="SSF53474">
    <property type="entry name" value="alpha/beta-Hydrolases"/>
    <property type="match status" value="1"/>
</dbReference>
<dbReference type="InterPro" id="IPR050466">
    <property type="entry name" value="Carboxylest/Gibb_receptor"/>
</dbReference>
<sequence>MTSTEAEELEGAGPIPALKLPLPSRIRIFLVTWVLKTLVKVVFGIHHRLNPPPPSQCPTFVKTYPVRPRLTNRVFIPQSLENNDPLPLYIDIHLGGFVIGDPWWDDAFCSHFCNMYNILVVSLDYSKAPSARFPIPVNDITSLVHAVLSDGSLPIDKTRVVIGGFSAGGNLALAAVQSSEIRGKIHGVVCWCGITEWVTPIQTKLQNRPYRDAKQADELKHGAPSFAWGYISPGQDLRDPRLSPIFTERHMLPKWLFFIGAEYDMLCREEQEMIMDLAGLEGTIREDGKYGFEVGTYRWWMVRGVVHGFTHFIPFESADDRKLRLQRRDEAFVEVGEWLFKGPFAHRI</sequence>
<dbReference type="Pfam" id="PF07859">
    <property type="entry name" value="Abhydrolase_3"/>
    <property type="match status" value="1"/>
</dbReference>
<name>A0A2J6REN9_HYAVF</name>